<keyword evidence="1" id="KW-0472">Membrane</keyword>
<feature type="transmembrane region" description="Helical" evidence="1">
    <location>
        <begin position="61"/>
        <end position="82"/>
    </location>
</feature>
<dbReference type="RefSeq" id="WP_241914860.1">
    <property type="nucleotide sequence ID" value="NZ_CP093326.1"/>
</dbReference>
<evidence type="ECO:0000256" key="1">
    <source>
        <dbReference type="SAM" id="Phobius"/>
    </source>
</evidence>
<reference evidence="2 3" key="1">
    <citation type="submission" date="2022-03" db="EMBL/GenBank/DDBJ databases">
        <title>Isotopic signatures of nitrous oxide derived from detoxification processes.</title>
        <authorList>
            <person name="Behrendt U."/>
            <person name="Buchen C."/>
            <person name="Well R."/>
            <person name="Ulrich A."/>
            <person name="Rohe L."/>
            <person name="Kolb S."/>
            <person name="Schloter M."/>
            <person name="Horn M.A."/>
            <person name="Augustin J."/>
        </authorList>
    </citation>
    <scope>NUCLEOTIDE SEQUENCE [LARGE SCALE GENOMIC DNA]</scope>
    <source>
        <strain evidence="2 3">S4-C24</strain>
    </source>
</reference>
<keyword evidence="1" id="KW-0812">Transmembrane</keyword>
<protein>
    <recommendedName>
        <fullName evidence="4">Integral membrane protein</fullName>
    </recommendedName>
</protein>
<sequence length="99" mass="10549">MVPLVLLLLVAVAVGFTAWAVDSRRNAYGVLLLPGIAVAAAVLLWFILMAAGLASEPGVHYLSWLLPMAVSIPAAWVGAWLIGRRRVQRDTESLTALLG</sequence>
<evidence type="ECO:0008006" key="4">
    <source>
        <dbReference type="Google" id="ProtNLM"/>
    </source>
</evidence>
<evidence type="ECO:0000313" key="3">
    <source>
        <dbReference type="Proteomes" id="UP000829069"/>
    </source>
</evidence>
<name>A0ABY3W9I0_9MICC</name>
<dbReference type="EMBL" id="CP093326">
    <property type="protein sequence ID" value="UNK47009.1"/>
    <property type="molecule type" value="Genomic_DNA"/>
</dbReference>
<keyword evidence="3" id="KW-1185">Reference proteome</keyword>
<organism evidence="2 3">
    <name type="scientific">Arthrobacter sulfonylureivorans</name>
    <dbReference type="NCBI Taxonomy" id="2486855"/>
    <lineage>
        <taxon>Bacteria</taxon>
        <taxon>Bacillati</taxon>
        <taxon>Actinomycetota</taxon>
        <taxon>Actinomycetes</taxon>
        <taxon>Micrococcales</taxon>
        <taxon>Micrococcaceae</taxon>
        <taxon>Arthrobacter</taxon>
    </lineage>
</organism>
<keyword evidence="1" id="KW-1133">Transmembrane helix</keyword>
<accession>A0ABY3W9I0</accession>
<evidence type="ECO:0000313" key="2">
    <source>
        <dbReference type="EMBL" id="UNK47009.1"/>
    </source>
</evidence>
<gene>
    <name evidence="2" type="ORF">MNQ99_06570</name>
</gene>
<proteinExistence type="predicted"/>
<dbReference type="Proteomes" id="UP000829069">
    <property type="component" value="Chromosome"/>
</dbReference>
<feature type="transmembrane region" description="Helical" evidence="1">
    <location>
        <begin position="30"/>
        <end position="54"/>
    </location>
</feature>